<feature type="signal peptide" evidence="3">
    <location>
        <begin position="1"/>
        <end position="17"/>
    </location>
</feature>
<feature type="domain" description="FHA" evidence="4">
    <location>
        <begin position="982"/>
        <end position="1023"/>
    </location>
</feature>
<reference evidence="5 6" key="1">
    <citation type="submission" date="2016-02" db="EMBL/GenBank/DDBJ databases">
        <title>Genome analysis of coral dinoflagellate symbionts highlights evolutionary adaptations to a symbiotic lifestyle.</title>
        <authorList>
            <person name="Aranda M."/>
            <person name="Li Y."/>
            <person name="Liew Y.J."/>
            <person name="Baumgarten S."/>
            <person name="Simakov O."/>
            <person name="Wilson M."/>
            <person name="Piel J."/>
            <person name="Ashoor H."/>
            <person name="Bougouffa S."/>
            <person name="Bajic V.B."/>
            <person name="Ryu T."/>
            <person name="Ravasi T."/>
            <person name="Bayer T."/>
            <person name="Micklem G."/>
            <person name="Kim H."/>
            <person name="Bhak J."/>
            <person name="Lajeunesse T.C."/>
            <person name="Voolstra C.R."/>
        </authorList>
    </citation>
    <scope>NUCLEOTIDE SEQUENCE [LARGE SCALE GENOMIC DNA]</scope>
    <source>
        <strain evidence="5 6">CCMP2467</strain>
    </source>
</reference>
<accession>A0A1Q9DGG0</accession>
<evidence type="ECO:0000256" key="2">
    <source>
        <dbReference type="SAM" id="Phobius"/>
    </source>
</evidence>
<feature type="compositionally biased region" description="Low complexity" evidence="1">
    <location>
        <begin position="339"/>
        <end position="351"/>
    </location>
</feature>
<evidence type="ECO:0000256" key="1">
    <source>
        <dbReference type="SAM" id="MobiDB-lite"/>
    </source>
</evidence>
<feature type="chain" id="PRO_5012796649" description="FHA domain-containing protein" evidence="3">
    <location>
        <begin position="18"/>
        <end position="1137"/>
    </location>
</feature>
<evidence type="ECO:0000256" key="3">
    <source>
        <dbReference type="SAM" id="SignalP"/>
    </source>
</evidence>
<feature type="compositionally biased region" description="Polar residues" evidence="1">
    <location>
        <begin position="559"/>
        <end position="590"/>
    </location>
</feature>
<keyword evidence="2" id="KW-1133">Transmembrane helix</keyword>
<dbReference type="InterPro" id="IPR000253">
    <property type="entry name" value="FHA_dom"/>
</dbReference>
<feature type="region of interest" description="Disordered" evidence="1">
    <location>
        <begin position="401"/>
        <end position="513"/>
    </location>
</feature>
<keyword evidence="3" id="KW-0732">Signal</keyword>
<evidence type="ECO:0000313" key="5">
    <source>
        <dbReference type="EMBL" id="OLP94245.1"/>
    </source>
</evidence>
<feature type="transmembrane region" description="Helical" evidence="2">
    <location>
        <begin position="928"/>
        <end position="956"/>
    </location>
</feature>
<dbReference type="Proteomes" id="UP000186817">
    <property type="component" value="Unassembled WGS sequence"/>
</dbReference>
<dbReference type="Gene3D" id="2.60.200.20">
    <property type="match status" value="1"/>
</dbReference>
<feature type="compositionally biased region" description="Pro residues" evidence="1">
    <location>
        <begin position="401"/>
        <end position="426"/>
    </location>
</feature>
<dbReference type="OrthoDB" id="10475655at2759"/>
<keyword evidence="2" id="KW-0812">Transmembrane</keyword>
<protein>
    <recommendedName>
        <fullName evidence="4">FHA domain-containing protein</fullName>
    </recommendedName>
</protein>
<evidence type="ECO:0000313" key="6">
    <source>
        <dbReference type="Proteomes" id="UP000186817"/>
    </source>
</evidence>
<feature type="region of interest" description="Disordered" evidence="1">
    <location>
        <begin position="554"/>
        <end position="614"/>
    </location>
</feature>
<sequence>MHWGGLLLLAAGARATASPLIRSAGRQALSIVEADGEPLTEAPDQVDLYEVVETEGVLFPNCSAAEVAVVKEVSDCSNLDVLNCSNSFVLNNGVKSVCAVSGERCLDRGSAFCCYSTGDAELCDKKPRRVLSCSTQTRPVQCSRAFERHEVGEPGDRAIMVACAWDGMQRKCVGRESPLSDMACGGVRSQRLGGAAAAMSVQGPAAKASLEHGATAAGYSAPSSAAAPAGRPGQAPCKAPNFALAWQFVSGLPGGPPQMVYRAAKSPGPIQRAGSPPVAGMRSPRTGAASPPLAIRKSATALPPAKSFAPPTSHLGSTVPNPNGRVAHSGPGAGPGPPQFGRAPCAGPGVASAGAATGALLAPPGSPVAGEGVAGEQIRARINSRKRLASIMLVVIEAQPPPVRHASPPQPMRIQPQSPPMQPQSPPDHAGIDGHSPQPGAPVLVRHHSHQQMRLHGSPGAERTTSPRPCHLIRHTSPIQRKAPIPGPIAESTPVRSPCPQPQTVIKDPEHPVPTQMIPVLPKQLSLGQALPEAAQTNVLNAQTVPGIAIPGRAPATARTESQRASLYSTPPSDTQVPSVPSQRASNATLSPPPTPLRNHRAVADAQQSHSLPPPPCPIVTEGLDPAPGAMQLLWTLRCSSSEAAVAQRSLLHQWEAGCELPATQRVGQLFQKEFFESLLGQEDAALVDREHFQIWAVGSSGSEIGYNALHMLVQLLKTVQCRVPSMFLFTSFVRLAVSGQAINFDLVGDGVATHVVLAICCVQVLVFYVPAELDERSVEGAEYLASADLANQFSAMGLDAASLVVEDWKKLAMEWQQVNRGERAQGIVLGKRLHAMSFAATLTKSFDKYQGGLFNAFIFVNRGERAQGIVLGKRLHAMSFAATLTKSFDKYQGPIYAAAVMPVDDDKPQFEFLPRTACLGVHDRELFIIPILIFNLTISIIIIIIVINIVIITIITSSPAPSSKRAFSLPCVYALRCQNLRQRNHCSFFLTNFSSNGTMVNDQQLSIGGEQVPLCDGDRIVLLRPGSASPLMEFRFDLSGSLLKGLGPWLLPSRHVQMRSSALAPPALQTVPVAEPAPPTPREAMPLKTSTTVVTDCESTATDARVPLPSIQATIAEKNKPSEHQTWEDSQFGVSC</sequence>
<dbReference type="Pfam" id="PF00498">
    <property type="entry name" value="FHA"/>
    <property type="match status" value="1"/>
</dbReference>
<keyword evidence="2" id="KW-0472">Membrane</keyword>
<gene>
    <name evidence="5" type="ORF">AK812_SmicGene23767</name>
</gene>
<proteinExistence type="predicted"/>
<keyword evidence="6" id="KW-1185">Reference proteome</keyword>
<dbReference type="SUPFAM" id="SSF49879">
    <property type="entry name" value="SMAD/FHA domain"/>
    <property type="match status" value="1"/>
</dbReference>
<dbReference type="EMBL" id="LSRX01000551">
    <property type="protein sequence ID" value="OLP94245.1"/>
    <property type="molecule type" value="Genomic_DNA"/>
</dbReference>
<feature type="region of interest" description="Disordered" evidence="1">
    <location>
        <begin position="303"/>
        <end position="351"/>
    </location>
</feature>
<feature type="region of interest" description="Disordered" evidence="1">
    <location>
        <begin position="261"/>
        <end position="291"/>
    </location>
</feature>
<comment type="caution">
    <text evidence="5">The sequence shown here is derived from an EMBL/GenBank/DDBJ whole genome shotgun (WGS) entry which is preliminary data.</text>
</comment>
<dbReference type="InterPro" id="IPR008984">
    <property type="entry name" value="SMAD_FHA_dom_sf"/>
</dbReference>
<organism evidence="5 6">
    <name type="scientific">Symbiodinium microadriaticum</name>
    <name type="common">Dinoflagellate</name>
    <name type="synonym">Zooxanthella microadriatica</name>
    <dbReference type="NCBI Taxonomy" id="2951"/>
    <lineage>
        <taxon>Eukaryota</taxon>
        <taxon>Sar</taxon>
        <taxon>Alveolata</taxon>
        <taxon>Dinophyceae</taxon>
        <taxon>Suessiales</taxon>
        <taxon>Symbiodiniaceae</taxon>
        <taxon>Symbiodinium</taxon>
    </lineage>
</organism>
<evidence type="ECO:0000259" key="4">
    <source>
        <dbReference type="Pfam" id="PF00498"/>
    </source>
</evidence>
<dbReference type="AlphaFoldDB" id="A0A1Q9DGG0"/>
<name>A0A1Q9DGG0_SYMMI</name>